<dbReference type="EMBL" id="FNAE01000009">
    <property type="protein sequence ID" value="SDF63816.1"/>
    <property type="molecule type" value="Genomic_DNA"/>
</dbReference>
<accession>A0A1G7MQ90</accession>
<evidence type="ECO:0000313" key="3">
    <source>
        <dbReference type="Proteomes" id="UP000182413"/>
    </source>
</evidence>
<protein>
    <submittedName>
        <fullName evidence="2">Uncharacterized protein</fullName>
    </submittedName>
</protein>
<proteinExistence type="predicted"/>
<dbReference type="RefSeq" id="WP_074681729.1">
    <property type="nucleotide sequence ID" value="NZ_CBCSET010000008.1"/>
</dbReference>
<dbReference type="Proteomes" id="UP000182413">
    <property type="component" value="Unassembled WGS sequence"/>
</dbReference>
<organism evidence="2 3">
    <name type="scientific">Ectopseudomonas alcaliphila</name>
    <dbReference type="NCBI Taxonomy" id="101564"/>
    <lineage>
        <taxon>Bacteria</taxon>
        <taxon>Pseudomonadati</taxon>
        <taxon>Pseudomonadota</taxon>
        <taxon>Gammaproteobacteria</taxon>
        <taxon>Pseudomonadales</taxon>
        <taxon>Pseudomonadaceae</taxon>
        <taxon>Ectopseudomonas</taxon>
    </lineage>
</organism>
<keyword evidence="4" id="KW-1185">Reference proteome</keyword>
<dbReference type="EMBL" id="JAWXXP010000001">
    <property type="protein sequence ID" value="MDX5994919.1"/>
    <property type="molecule type" value="Genomic_DNA"/>
</dbReference>
<reference evidence="2 3" key="1">
    <citation type="submission" date="2016-10" db="EMBL/GenBank/DDBJ databases">
        <authorList>
            <person name="de Groot N.N."/>
        </authorList>
    </citation>
    <scope>NUCLEOTIDE SEQUENCE [LARGE SCALE GENOMIC DNA]</scope>
    <source>
        <strain evidence="2 3">JCM 10630</strain>
    </source>
</reference>
<evidence type="ECO:0000313" key="1">
    <source>
        <dbReference type="EMBL" id="MDX5994919.1"/>
    </source>
</evidence>
<evidence type="ECO:0000313" key="2">
    <source>
        <dbReference type="EMBL" id="SDF63816.1"/>
    </source>
</evidence>
<dbReference type="Proteomes" id="UP001278050">
    <property type="component" value="Unassembled WGS sequence"/>
</dbReference>
<dbReference type="OrthoDB" id="9814572at2"/>
<gene>
    <name evidence="2" type="ORF">SAMN05216575_109101</name>
    <name evidence="1" type="ORF">SIM71_22880</name>
</gene>
<evidence type="ECO:0000313" key="4">
    <source>
        <dbReference type="Proteomes" id="UP001278050"/>
    </source>
</evidence>
<sequence length="105" mass="11893">MRQPTLLLPPVTLSIRFADLLGDKMLTIPAAERRSRWADWLRLSRTTGRAGARYWSDNSQCRGCKHLRGTWCQLQELPCTVNPILTYRTGEVGMACMGAGREERA</sequence>
<dbReference type="AlphaFoldDB" id="A0A1G7MQ90"/>
<name>A0A1G7MQ90_9GAMM</name>
<reference evidence="1 4" key="2">
    <citation type="submission" date="2023-11" db="EMBL/GenBank/DDBJ databases">
        <title>MicrobeMod: A computational toolkit for identifying prokaryotic methylation and restriction-modification with nanopore sequencing.</title>
        <authorList>
            <person name="Crits-Christoph A."/>
            <person name="Kang S.C."/>
            <person name="Lee H."/>
            <person name="Ostrov N."/>
        </authorList>
    </citation>
    <scope>NUCLEOTIDE SEQUENCE [LARGE SCALE GENOMIC DNA]</scope>
    <source>
        <strain evidence="1 4">ATCC BAA-571</strain>
    </source>
</reference>